<feature type="compositionally biased region" description="Basic and acidic residues" evidence="1">
    <location>
        <begin position="478"/>
        <end position="491"/>
    </location>
</feature>
<gene>
    <name evidence="2" type="ORF">VNO77_04163</name>
</gene>
<organism evidence="2 3">
    <name type="scientific">Canavalia gladiata</name>
    <name type="common">Sword bean</name>
    <name type="synonym">Dolichos gladiatus</name>
    <dbReference type="NCBI Taxonomy" id="3824"/>
    <lineage>
        <taxon>Eukaryota</taxon>
        <taxon>Viridiplantae</taxon>
        <taxon>Streptophyta</taxon>
        <taxon>Embryophyta</taxon>
        <taxon>Tracheophyta</taxon>
        <taxon>Spermatophyta</taxon>
        <taxon>Magnoliopsida</taxon>
        <taxon>eudicotyledons</taxon>
        <taxon>Gunneridae</taxon>
        <taxon>Pentapetalae</taxon>
        <taxon>rosids</taxon>
        <taxon>fabids</taxon>
        <taxon>Fabales</taxon>
        <taxon>Fabaceae</taxon>
        <taxon>Papilionoideae</taxon>
        <taxon>50 kb inversion clade</taxon>
        <taxon>NPAAA clade</taxon>
        <taxon>indigoferoid/millettioid clade</taxon>
        <taxon>Phaseoleae</taxon>
        <taxon>Canavalia</taxon>
    </lineage>
</organism>
<proteinExistence type="predicted"/>
<name>A0AAN9N2J5_CANGL</name>
<dbReference type="PANTHER" id="PTHR47286:SF2">
    <property type="entry name" value="F3I6.9 PROTEIN"/>
    <property type="match status" value="1"/>
</dbReference>
<feature type="compositionally biased region" description="Low complexity" evidence="1">
    <location>
        <begin position="265"/>
        <end position="295"/>
    </location>
</feature>
<accession>A0AAN9N2J5</accession>
<feature type="region of interest" description="Disordered" evidence="1">
    <location>
        <begin position="232"/>
        <end position="334"/>
    </location>
</feature>
<dbReference type="AlphaFoldDB" id="A0AAN9N2J5"/>
<dbReference type="EMBL" id="JAYMYQ010000001">
    <property type="protein sequence ID" value="KAK7362063.1"/>
    <property type="molecule type" value="Genomic_DNA"/>
</dbReference>
<feature type="region of interest" description="Disordered" evidence="1">
    <location>
        <begin position="173"/>
        <end position="204"/>
    </location>
</feature>
<protein>
    <recommendedName>
        <fullName evidence="4">Protein WVD2-like 7</fullName>
    </recommendedName>
</protein>
<comment type="caution">
    <text evidence="2">The sequence shown here is derived from an EMBL/GenBank/DDBJ whole genome shotgun (WGS) entry which is preliminary data.</text>
</comment>
<feature type="region of interest" description="Disordered" evidence="1">
    <location>
        <begin position="452"/>
        <end position="491"/>
    </location>
</feature>
<dbReference type="Proteomes" id="UP001367508">
    <property type="component" value="Unassembled WGS sequence"/>
</dbReference>
<evidence type="ECO:0000313" key="2">
    <source>
        <dbReference type="EMBL" id="KAK7362063.1"/>
    </source>
</evidence>
<feature type="compositionally biased region" description="Basic and acidic residues" evidence="1">
    <location>
        <begin position="364"/>
        <end position="376"/>
    </location>
</feature>
<keyword evidence="3" id="KW-1185">Reference proteome</keyword>
<feature type="region of interest" description="Disordered" evidence="1">
    <location>
        <begin position="357"/>
        <end position="428"/>
    </location>
</feature>
<dbReference type="PANTHER" id="PTHR47286">
    <property type="entry name" value="F3I6.9 PROTEIN"/>
    <property type="match status" value="1"/>
</dbReference>
<reference evidence="2 3" key="1">
    <citation type="submission" date="2024-01" db="EMBL/GenBank/DDBJ databases">
        <title>The genomes of 5 underutilized Papilionoideae crops provide insights into root nodulation and disease resistanc.</title>
        <authorList>
            <person name="Jiang F."/>
        </authorList>
    </citation>
    <scope>NUCLEOTIDE SEQUENCE [LARGE SCALE GENOMIC DNA]</scope>
    <source>
        <strain evidence="2">LVBAO_FW01</strain>
        <tissue evidence="2">Leaves</tissue>
    </source>
</reference>
<evidence type="ECO:0000256" key="1">
    <source>
        <dbReference type="SAM" id="MobiDB-lite"/>
    </source>
</evidence>
<sequence>MMLLLWKGHASLHQFLKARQMGETAASNSALQVSVSFGRFENDSLSWEKWSSFSPNKYLEEVEKCATPGSVAQKKAYFEAHYKSVAARKAELQAQEKQMEKAYDEDLRSCNTCGTDAEFDMSNALGFSEGVKQEANSIGEIVTTHVSNFEEDVAVSRDYQSLLVEGDKEELESRSRSSQIDKHEEVVCGEQEVNKEESPNVEAEDVKEISLHVNNETAKASEIEAKHVTLNHPKVSKKATPVKRESNTAKMKKSVLPTTKATHISTPRSSKPTSTPTKTLASASSAKRGSSPSISGRKITSTGENRKVPNKSLHMSLSLAPSKPDPAPDTTMRKSLFMEKMGDKDIVKRAFKTFQNHFNQPKTSGEDKSLVKEKVSPKGTEPRIMPTSIALRKENGQSPKLDSMEKRSGNAVQTTSGLKSDLRAEKGKEFPRKIEEKFTAKEVERMHAQFKLKEEKLKHNSKATALPAFHRGQKASKSHPEKGDVKIEKWR</sequence>
<evidence type="ECO:0000313" key="3">
    <source>
        <dbReference type="Proteomes" id="UP001367508"/>
    </source>
</evidence>
<evidence type="ECO:0008006" key="4">
    <source>
        <dbReference type="Google" id="ProtNLM"/>
    </source>
</evidence>